<evidence type="ECO:0000313" key="1">
    <source>
        <dbReference type="EMBL" id="CAB4676802.1"/>
    </source>
</evidence>
<dbReference type="AlphaFoldDB" id="A0A6J7TIP9"/>
<dbReference type="InterPro" id="IPR008492">
    <property type="entry name" value="Rv2714-like"/>
</dbReference>
<reference evidence="2" key="1">
    <citation type="submission" date="2020-05" db="EMBL/GenBank/DDBJ databases">
        <authorList>
            <person name="Chiriac C."/>
            <person name="Salcher M."/>
            <person name="Ghai R."/>
            <person name="Kavagutti S V."/>
        </authorList>
    </citation>
    <scope>NUCLEOTIDE SEQUENCE</scope>
</reference>
<dbReference type="EMBL" id="CAEZXA010000070">
    <property type="protein sequence ID" value="CAB4676802.1"/>
    <property type="molecule type" value="Genomic_DNA"/>
</dbReference>
<dbReference type="InterPro" id="IPR019151">
    <property type="entry name" value="Proteasome_assmbl_chaperone_2"/>
</dbReference>
<gene>
    <name evidence="1" type="ORF">UFOPK2334_00889</name>
    <name evidence="2" type="ORF">UFOPK4293_01171</name>
</gene>
<protein>
    <submittedName>
        <fullName evidence="2">Unannotated protein</fullName>
    </submittedName>
</protein>
<dbReference type="Pfam" id="PF09754">
    <property type="entry name" value="PAC2"/>
    <property type="match status" value="1"/>
</dbReference>
<dbReference type="EMBL" id="CAFBQH010000074">
    <property type="protein sequence ID" value="CAB5053241.1"/>
    <property type="molecule type" value="Genomic_DNA"/>
</dbReference>
<sequence length="299" mass="31803">MTPSGAVPYTVHGELPILDSPALIIMMSGWIDASGAAAAAMEHLVNATASRDMIRFDGDTFVDYRARRPIMELREGVNTRIVWSVPEMRVGTDDDGRDILLLTGPEPDMAWHYFADTVASLATQLGVKTAIGMGAYPFGSPHTRPVGLSATSPDPSIAERMSLTRSTVDVPAGVEAILEHSLTTAGITAIGLWAQIPHYVATMAYPAASAALVEAACLEAGLTIDTSALRKESGVQRERLDQLVSGNPEHAEMLTKLEAAYDAEHGSFGAMKPDATAIPTVDEIAAEVEQFLRDQQTGG</sequence>
<dbReference type="SUPFAM" id="SSF159659">
    <property type="entry name" value="Cgl1923-like"/>
    <property type="match status" value="1"/>
</dbReference>
<organism evidence="2">
    <name type="scientific">freshwater metagenome</name>
    <dbReference type="NCBI Taxonomy" id="449393"/>
    <lineage>
        <taxon>unclassified sequences</taxon>
        <taxon>metagenomes</taxon>
        <taxon>ecological metagenomes</taxon>
    </lineage>
</organism>
<proteinExistence type="predicted"/>
<evidence type="ECO:0000313" key="2">
    <source>
        <dbReference type="EMBL" id="CAB5053241.1"/>
    </source>
</evidence>
<accession>A0A6J7TIP9</accession>
<dbReference type="InterPro" id="IPR038389">
    <property type="entry name" value="PSMG2_sf"/>
</dbReference>
<dbReference type="PIRSF" id="PIRSF028754">
    <property type="entry name" value="UCP028754"/>
    <property type="match status" value="1"/>
</dbReference>
<dbReference type="Gene3D" id="3.40.50.10900">
    <property type="entry name" value="PAC-like subunit"/>
    <property type="match status" value="1"/>
</dbReference>
<name>A0A6J7TIP9_9ZZZZ</name>